<dbReference type="PRINTS" id="PR01270">
    <property type="entry name" value="HDASUPER"/>
</dbReference>
<proteinExistence type="predicted"/>
<dbReference type="GO" id="GO:0004407">
    <property type="term" value="F:histone deacetylase activity"/>
    <property type="evidence" value="ECO:0007669"/>
    <property type="project" value="InterPro"/>
</dbReference>
<evidence type="ECO:0000313" key="3">
    <source>
        <dbReference type="EMBL" id="KKN64588.1"/>
    </source>
</evidence>
<dbReference type="InterPro" id="IPR023801">
    <property type="entry name" value="His_deacetylse_dom"/>
</dbReference>
<dbReference type="InterPro" id="IPR044150">
    <property type="entry name" value="HDAC_classIV"/>
</dbReference>
<accession>A0A0F9VFJ7</accession>
<dbReference type="InterPro" id="IPR000286">
    <property type="entry name" value="HDACs"/>
</dbReference>
<dbReference type="InterPro" id="IPR037138">
    <property type="entry name" value="His_deacetylse_dom_sf"/>
</dbReference>
<organism evidence="3">
    <name type="scientific">marine sediment metagenome</name>
    <dbReference type="NCBI Taxonomy" id="412755"/>
    <lineage>
        <taxon>unclassified sequences</taxon>
        <taxon>metagenomes</taxon>
        <taxon>ecological metagenomes</taxon>
    </lineage>
</organism>
<dbReference type="CDD" id="cd09993">
    <property type="entry name" value="HDAC_classIV"/>
    <property type="match status" value="1"/>
</dbReference>
<dbReference type="Pfam" id="PF00850">
    <property type="entry name" value="Hist_deacetyl"/>
    <property type="match status" value="1"/>
</dbReference>
<sequence length="317" mass="36017">MFPLIKILRAFRKQIFPFRFIYSDNYWADLGEHVFPVVKYKLIYEALLRRGAKKENFLSPQLAGKEDLLLVHTPKYLKKLETGDLSHSEILSLELPYSPELLKFAFLFVGGTILTAEKALEDGLAVHIGGGFHHAFPDHGEGFCVLNDVAVSLEKMKKEGKVEKVMVVDCDLHQGNGNAFIFSKRDYAFTFSIHQMDNYPAQKPSSSVDVGLWTGDGDEKYLSKLRSNFPRLYQDFKPDLIFYLAGADPYEKDQLGGLRLTIEGLRERDRIVIEEARKLRIPVAILFAGGYATHVNDTVSIHLNTVKVAQNIQRKYS</sequence>
<keyword evidence="1" id="KW-0378">Hydrolase</keyword>
<gene>
    <name evidence="3" type="ORF">LCGC14_0490140</name>
</gene>
<dbReference type="EMBL" id="LAZR01000550">
    <property type="protein sequence ID" value="KKN64588.1"/>
    <property type="molecule type" value="Genomic_DNA"/>
</dbReference>
<dbReference type="GO" id="GO:0040029">
    <property type="term" value="P:epigenetic regulation of gene expression"/>
    <property type="evidence" value="ECO:0007669"/>
    <property type="project" value="TreeGrafter"/>
</dbReference>
<dbReference type="GO" id="GO:0016787">
    <property type="term" value="F:hydrolase activity"/>
    <property type="evidence" value="ECO:0007669"/>
    <property type="project" value="UniProtKB-KW"/>
</dbReference>
<name>A0A0F9VFJ7_9ZZZZ</name>
<evidence type="ECO:0000259" key="2">
    <source>
        <dbReference type="Pfam" id="PF00850"/>
    </source>
</evidence>
<dbReference type="Gene3D" id="3.40.800.20">
    <property type="entry name" value="Histone deacetylase domain"/>
    <property type="match status" value="1"/>
</dbReference>
<comment type="caution">
    <text evidence="3">The sequence shown here is derived from an EMBL/GenBank/DDBJ whole genome shotgun (WGS) entry which is preliminary data.</text>
</comment>
<feature type="domain" description="Histone deacetylase" evidence="2">
    <location>
        <begin position="33"/>
        <end position="298"/>
    </location>
</feature>
<dbReference type="SUPFAM" id="SSF52768">
    <property type="entry name" value="Arginase/deacetylase"/>
    <property type="match status" value="1"/>
</dbReference>
<protein>
    <recommendedName>
        <fullName evidence="2">Histone deacetylase domain-containing protein</fullName>
    </recommendedName>
</protein>
<dbReference type="InterPro" id="IPR023696">
    <property type="entry name" value="Ureohydrolase_dom_sf"/>
</dbReference>
<evidence type="ECO:0000256" key="1">
    <source>
        <dbReference type="ARBA" id="ARBA00022801"/>
    </source>
</evidence>
<reference evidence="3" key="1">
    <citation type="journal article" date="2015" name="Nature">
        <title>Complex archaea that bridge the gap between prokaryotes and eukaryotes.</title>
        <authorList>
            <person name="Spang A."/>
            <person name="Saw J.H."/>
            <person name="Jorgensen S.L."/>
            <person name="Zaremba-Niedzwiedzka K."/>
            <person name="Martijn J."/>
            <person name="Lind A.E."/>
            <person name="van Eijk R."/>
            <person name="Schleper C."/>
            <person name="Guy L."/>
            <person name="Ettema T.J."/>
        </authorList>
    </citation>
    <scope>NUCLEOTIDE SEQUENCE</scope>
</reference>
<dbReference type="PANTHER" id="PTHR10625:SF19">
    <property type="entry name" value="HISTONE DEACETYLASE 12"/>
    <property type="match status" value="1"/>
</dbReference>
<dbReference type="AlphaFoldDB" id="A0A0F9VFJ7"/>
<dbReference type="PANTHER" id="PTHR10625">
    <property type="entry name" value="HISTONE DEACETYLASE HDAC1-RELATED"/>
    <property type="match status" value="1"/>
</dbReference>